<feature type="transmembrane region" description="Helical" evidence="5">
    <location>
        <begin position="458"/>
        <end position="479"/>
    </location>
</feature>
<dbReference type="PANTHER" id="PTHR11785:SF353">
    <property type="entry name" value="METHIONINE TRANSPORTER (EUROFUNG)"/>
    <property type="match status" value="1"/>
</dbReference>
<proteinExistence type="predicted"/>
<dbReference type="eggNOG" id="KOG1287">
    <property type="taxonomic scope" value="Eukaryota"/>
</dbReference>
<evidence type="ECO:0000256" key="4">
    <source>
        <dbReference type="ARBA" id="ARBA00023136"/>
    </source>
</evidence>
<sequence length="595" mass="65317">MDDSGRSTAAGRKGPLFNQEELARVERARCASHTVVTSRPQSLGYLSIACIIINKMIGTGIFKTPTVVMQGTSSVGIAVIFWVLGAVVAIAGVLVFSEFGLTVPRMQVEGQHEKESVPRNGGEKNYVRESPLLVFLTSNSFWKLEYLCPKPHFLATCLYGIPFILLGNTAGNAIVFAENAIRASEREPTNVEVRGVAIAVITFACLIHAVWRRGGVYLNNVFGLVKVAILLTLFFVGVASAAGAIKSSAASSGSVAKENFDPATSFKDRAVGSYKYTEAFLSVMFAYDGFNQANYVLGEIDDPRRKFKRAALSTVGFVSAFYILVNITYMLVVPKSDQNKTSSDVATSFFQRVFGEEVASRVLLVLMAISGLGNVLVQTFTAARVKQEIAKEGILPWSAFFARNSDLRFFRRGPRSRSQTHAGETPVGAFLLHWVFAVALIVATSAQNPSDTYRTSVYLYSFTVDALFGFVVGLGLLYLRLNEARTKWSTKSASKPWLSISAATIFTLGNFFPLVGIWIPPGSGSVFVPTANWFVTGTVGIVVVVAGFVWWVGLYCMVPRVRGMKLEVEKEEVLDNGYGYWIMWHEIVRFHWVVK</sequence>
<dbReference type="Proteomes" id="UP000019373">
    <property type="component" value="Unassembled WGS sequence"/>
</dbReference>
<gene>
    <name evidence="6" type="ORF">EPUS_07111</name>
</gene>
<evidence type="ECO:0000313" key="6">
    <source>
        <dbReference type="EMBL" id="ERF73017.1"/>
    </source>
</evidence>
<accession>U1G6K8</accession>
<evidence type="ECO:0000256" key="1">
    <source>
        <dbReference type="ARBA" id="ARBA00004141"/>
    </source>
</evidence>
<dbReference type="OrthoDB" id="5982228at2759"/>
<reference evidence="7" key="1">
    <citation type="journal article" date="2014" name="BMC Genomics">
        <title>Genome characteristics reveal the impact of lichenization on lichen-forming fungus Endocarpon pusillum Hedwig (Verrucariales, Ascomycota).</title>
        <authorList>
            <person name="Wang Y.-Y."/>
            <person name="Liu B."/>
            <person name="Zhang X.-Y."/>
            <person name="Zhou Q.-M."/>
            <person name="Zhang T."/>
            <person name="Li H."/>
            <person name="Yu Y.-F."/>
            <person name="Zhang X.-L."/>
            <person name="Hao X.-Y."/>
            <person name="Wang M."/>
            <person name="Wang L."/>
            <person name="Wei J.-C."/>
        </authorList>
    </citation>
    <scope>NUCLEOTIDE SEQUENCE [LARGE SCALE GENOMIC DNA]</scope>
    <source>
        <strain evidence="7">Z07020 / HMAS-L-300199</strain>
    </source>
</reference>
<evidence type="ECO:0000256" key="5">
    <source>
        <dbReference type="SAM" id="Phobius"/>
    </source>
</evidence>
<dbReference type="GO" id="GO:0016020">
    <property type="term" value="C:membrane"/>
    <property type="evidence" value="ECO:0007669"/>
    <property type="project" value="UniProtKB-SubCell"/>
</dbReference>
<dbReference type="PANTHER" id="PTHR11785">
    <property type="entry name" value="AMINO ACID TRANSPORTER"/>
    <property type="match status" value="1"/>
</dbReference>
<feature type="transmembrane region" description="Helical" evidence="5">
    <location>
        <begin position="531"/>
        <end position="556"/>
    </location>
</feature>
<dbReference type="InterPro" id="IPR002293">
    <property type="entry name" value="AA/rel_permease1"/>
</dbReference>
<dbReference type="EMBL" id="KE721000">
    <property type="protein sequence ID" value="ERF73017.1"/>
    <property type="molecule type" value="Genomic_DNA"/>
</dbReference>
<evidence type="ECO:0008006" key="8">
    <source>
        <dbReference type="Google" id="ProtNLM"/>
    </source>
</evidence>
<dbReference type="GeneID" id="19241998"/>
<dbReference type="RefSeq" id="XP_007801332.1">
    <property type="nucleotide sequence ID" value="XM_007803141.1"/>
</dbReference>
<keyword evidence="3 5" id="KW-1133">Transmembrane helix</keyword>
<dbReference type="Pfam" id="PF13520">
    <property type="entry name" value="AA_permease_2"/>
    <property type="match status" value="1"/>
</dbReference>
<dbReference type="Gene3D" id="1.20.1740.10">
    <property type="entry name" value="Amino acid/polyamine transporter I"/>
    <property type="match status" value="1"/>
</dbReference>
<protein>
    <recommendedName>
        <fullName evidence="8">High-affinity methionine permease</fullName>
    </recommendedName>
</protein>
<keyword evidence="7" id="KW-1185">Reference proteome</keyword>
<feature type="transmembrane region" description="Helical" evidence="5">
    <location>
        <begin position="310"/>
        <end position="332"/>
    </location>
</feature>
<feature type="transmembrane region" description="Helical" evidence="5">
    <location>
        <begin position="193"/>
        <end position="211"/>
    </location>
</feature>
<feature type="transmembrane region" description="Helical" evidence="5">
    <location>
        <begin position="500"/>
        <end position="519"/>
    </location>
</feature>
<feature type="transmembrane region" description="Helical" evidence="5">
    <location>
        <begin position="43"/>
        <end position="62"/>
    </location>
</feature>
<evidence type="ECO:0000313" key="7">
    <source>
        <dbReference type="Proteomes" id="UP000019373"/>
    </source>
</evidence>
<feature type="transmembrane region" description="Helical" evidence="5">
    <location>
        <begin position="223"/>
        <end position="245"/>
    </location>
</feature>
<evidence type="ECO:0000256" key="3">
    <source>
        <dbReference type="ARBA" id="ARBA00022989"/>
    </source>
</evidence>
<keyword evidence="2 5" id="KW-0812">Transmembrane</keyword>
<feature type="transmembrane region" description="Helical" evidence="5">
    <location>
        <begin position="74"/>
        <end position="96"/>
    </location>
</feature>
<feature type="transmembrane region" description="Helical" evidence="5">
    <location>
        <begin position="159"/>
        <end position="181"/>
    </location>
</feature>
<dbReference type="HOGENOM" id="CLU_013661_1_1_1"/>
<keyword evidence="4 5" id="KW-0472">Membrane</keyword>
<organism evidence="6 7">
    <name type="scientific">Endocarpon pusillum (strain Z07020 / HMAS-L-300199)</name>
    <name type="common">Lichen-forming fungus</name>
    <dbReference type="NCBI Taxonomy" id="1263415"/>
    <lineage>
        <taxon>Eukaryota</taxon>
        <taxon>Fungi</taxon>
        <taxon>Dikarya</taxon>
        <taxon>Ascomycota</taxon>
        <taxon>Pezizomycotina</taxon>
        <taxon>Eurotiomycetes</taxon>
        <taxon>Chaetothyriomycetidae</taxon>
        <taxon>Verrucariales</taxon>
        <taxon>Verrucariaceae</taxon>
        <taxon>Endocarpon</taxon>
    </lineage>
</organism>
<name>U1G6K8_ENDPU</name>
<evidence type="ECO:0000256" key="2">
    <source>
        <dbReference type="ARBA" id="ARBA00022692"/>
    </source>
</evidence>
<comment type="subcellular location">
    <subcellularLocation>
        <location evidence="1">Membrane</location>
        <topology evidence="1">Multi-pass membrane protein</topology>
    </subcellularLocation>
</comment>
<dbReference type="OMA" id="FIDVTCL"/>
<dbReference type="GO" id="GO:0015179">
    <property type="term" value="F:L-amino acid transmembrane transporter activity"/>
    <property type="evidence" value="ECO:0007669"/>
    <property type="project" value="TreeGrafter"/>
</dbReference>
<dbReference type="InterPro" id="IPR050598">
    <property type="entry name" value="AminoAcid_Transporter"/>
</dbReference>
<dbReference type="AlphaFoldDB" id="U1G6K8"/>
<dbReference type="PIRSF" id="PIRSF006060">
    <property type="entry name" value="AA_transporter"/>
    <property type="match status" value="1"/>
</dbReference>
<feature type="transmembrane region" description="Helical" evidence="5">
    <location>
        <begin position="427"/>
        <end position="446"/>
    </location>
</feature>
<feature type="transmembrane region" description="Helical" evidence="5">
    <location>
        <begin position="358"/>
        <end position="377"/>
    </location>
</feature>